<dbReference type="EMBL" id="JABEVY010000109">
    <property type="protein sequence ID" value="KAF5249661.1"/>
    <property type="molecule type" value="Genomic_DNA"/>
</dbReference>
<keyword evidence="2" id="KW-0521">NADP</keyword>
<evidence type="ECO:0000313" key="5">
    <source>
        <dbReference type="EMBL" id="KAF5249661.1"/>
    </source>
</evidence>
<dbReference type="InterPro" id="IPR016040">
    <property type="entry name" value="NAD(P)-bd_dom"/>
</dbReference>
<accession>A0A8H4ZPA4</accession>
<dbReference type="InterPro" id="IPR036291">
    <property type="entry name" value="NAD(P)-bd_dom_sf"/>
</dbReference>
<sequence length="560" mass="62389">MARTKTPTSTAAKNNLSPTLKVPCVLQINDNPFGGKSLGITTSIATFLLAMRSPDKESFLGFIIEFPLPPGLNSTGSGQCHHIDFAIQRAVPCKTLKLTVKFPREEIDITYRATSEEENARYPAAKKNMTWVDVVLGKDASVSVEGFGMPYSNPGHPAQDWLRYPASVTVTGGLCLLDIIKQQHFSFIAAQPERTMMAMWSIASLAPTFDYGYGTDQSWDMDSPRFYRDPEMLSRLVYRNGLRVLGQACSKLVQNGAGDIKRCSEHPDVARSVVSIIGLCTGGRETGDVENVSVVQGYHLRELRKMFVLVAGATGNIGQKLIDSLCSRGHRVRGLGRSVAKLSPARQSMLHDFVESKNYYDIPALERACSNVDAVISAYAPTTELQLDGNLLLLRAAERAGVRRFVVATWNHDWSRDPLGLQETYDPYIALHRTVELSCRIKPVYVFTGTLAEAVWVAPGHEYVSGFHSLRELAAIYQQIFGHQVQLIERGTAEELRCTALEARKRSTVQAFYEYIGYFYQLYVIDGTWRIDKTDNEKLDVQPQTMEEFLKETFGVSPST</sequence>
<dbReference type="InterPro" id="IPR051609">
    <property type="entry name" value="NmrA/Isoflavone_reductase-like"/>
</dbReference>
<protein>
    <recommendedName>
        <fullName evidence="4">NAD(P)-binding domain-containing protein</fullName>
    </recommendedName>
</protein>
<evidence type="ECO:0000259" key="4">
    <source>
        <dbReference type="Pfam" id="PF13460"/>
    </source>
</evidence>
<proteinExistence type="inferred from homology"/>
<evidence type="ECO:0000256" key="1">
    <source>
        <dbReference type="ARBA" id="ARBA00005725"/>
    </source>
</evidence>
<dbReference type="PANTHER" id="PTHR47706:SF9">
    <property type="entry name" value="NMRA-LIKE DOMAIN-CONTAINING PROTEIN-RELATED"/>
    <property type="match status" value="1"/>
</dbReference>
<keyword evidence="6" id="KW-1185">Reference proteome</keyword>
<reference evidence="5 6" key="1">
    <citation type="journal article" date="2020" name="BMC Genomics">
        <title>Correction to: Identification and distribution of gene clusters required for synthesis of sphingolipid metabolism inhibitors in diverse species of the filamentous fungus Fusarium.</title>
        <authorList>
            <person name="Kim H.S."/>
            <person name="Lohmar J.M."/>
            <person name="Busman M."/>
            <person name="Brown D.W."/>
            <person name="Naumann T.A."/>
            <person name="Divon H.H."/>
            <person name="Lysoe E."/>
            <person name="Uhlig S."/>
            <person name="Proctor R.H."/>
        </authorList>
    </citation>
    <scope>NUCLEOTIDE SEQUENCE [LARGE SCALE GENOMIC DNA]</scope>
    <source>
        <strain evidence="5 6">NRRL 25214</strain>
    </source>
</reference>
<dbReference type="GO" id="GO:0016491">
    <property type="term" value="F:oxidoreductase activity"/>
    <property type="evidence" value="ECO:0007669"/>
    <property type="project" value="UniProtKB-KW"/>
</dbReference>
<dbReference type="SUPFAM" id="SSF51735">
    <property type="entry name" value="NAD(P)-binding Rossmann-fold domains"/>
    <property type="match status" value="1"/>
</dbReference>
<dbReference type="AlphaFoldDB" id="A0A8H4ZPA4"/>
<name>A0A8H4ZPA4_9HYPO</name>
<organism evidence="5 6">
    <name type="scientific">Fusarium anthophilum</name>
    <dbReference type="NCBI Taxonomy" id="48485"/>
    <lineage>
        <taxon>Eukaryota</taxon>
        <taxon>Fungi</taxon>
        <taxon>Dikarya</taxon>
        <taxon>Ascomycota</taxon>
        <taxon>Pezizomycotina</taxon>
        <taxon>Sordariomycetes</taxon>
        <taxon>Hypocreomycetidae</taxon>
        <taxon>Hypocreales</taxon>
        <taxon>Nectriaceae</taxon>
        <taxon>Fusarium</taxon>
        <taxon>Fusarium fujikuroi species complex</taxon>
    </lineage>
</organism>
<evidence type="ECO:0000256" key="2">
    <source>
        <dbReference type="ARBA" id="ARBA00022857"/>
    </source>
</evidence>
<evidence type="ECO:0000313" key="6">
    <source>
        <dbReference type="Proteomes" id="UP000573603"/>
    </source>
</evidence>
<dbReference type="Proteomes" id="UP000573603">
    <property type="component" value="Unassembled WGS sequence"/>
</dbReference>
<gene>
    <name evidence="5" type="ORF">FANTH_4969</name>
</gene>
<comment type="caution">
    <text evidence="5">The sequence shown here is derived from an EMBL/GenBank/DDBJ whole genome shotgun (WGS) entry which is preliminary data.</text>
</comment>
<keyword evidence="3" id="KW-0560">Oxidoreductase</keyword>
<comment type="similarity">
    <text evidence="1">Belongs to the NmrA-type oxidoreductase family. Isoflavone reductase subfamily.</text>
</comment>
<dbReference type="PANTHER" id="PTHR47706">
    <property type="entry name" value="NMRA-LIKE FAMILY PROTEIN"/>
    <property type="match status" value="1"/>
</dbReference>
<dbReference type="Gene3D" id="3.40.50.720">
    <property type="entry name" value="NAD(P)-binding Rossmann-like Domain"/>
    <property type="match status" value="1"/>
</dbReference>
<evidence type="ECO:0000256" key="3">
    <source>
        <dbReference type="ARBA" id="ARBA00023002"/>
    </source>
</evidence>
<dbReference type="Pfam" id="PF13460">
    <property type="entry name" value="NAD_binding_10"/>
    <property type="match status" value="1"/>
</dbReference>
<feature type="domain" description="NAD(P)-binding" evidence="4">
    <location>
        <begin position="312"/>
        <end position="409"/>
    </location>
</feature>